<dbReference type="EMBL" id="CAJVPY010000565">
    <property type="protein sequence ID" value="CAG8480462.1"/>
    <property type="molecule type" value="Genomic_DNA"/>
</dbReference>
<proteinExistence type="predicted"/>
<feature type="signal peptide" evidence="1">
    <location>
        <begin position="1"/>
        <end position="23"/>
    </location>
</feature>
<organism evidence="2 3">
    <name type="scientific">Dentiscutata erythropus</name>
    <dbReference type="NCBI Taxonomy" id="1348616"/>
    <lineage>
        <taxon>Eukaryota</taxon>
        <taxon>Fungi</taxon>
        <taxon>Fungi incertae sedis</taxon>
        <taxon>Mucoromycota</taxon>
        <taxon>Glomeromycotina</taxon>
        <taxon>Glomeromycetes</taxon>
        <taxon>Diversisporales</taxon>
        <taxon>Gigasporaceae</taxon>
        <taxon>Dentiscutata</taxon>
    </lineage>
</organism>
<protein>
    <submittedName>
        <fullName evidence="2">3867_t:CDS:1</fullName>
    </submittedName>
</protein>
<dbReference type="Proteomes" id="UP000789405">
    <property type="component" value="Unassembled WGS sequence"/>
</dbReference>
<comment type="caution">
    <text evidence="2">The sequence shown here is derived from an EMBL/GenBank/DDBJ whole genome shotgun (WGS) entry which is preliminary data.</text>
</comment>
<evidence type="ECO:0000256" key="1">
    <source>
        <dbReference type="SAM" id="SignalP"/>
    </source>
</evidence>
<keyword evidence="1" id="KW-0732">Signal</keyword>
<evidence type="ECO:0000313" key="3">
    <source>
        <dbReference type="Proteomes" id="UP000789405"/>
    </source>
</evidence>
<dbReference type="OrthoDB" id="2414191at2759"/>
<evidence type="ECO:0000313" key="2">
    <source>
        <dbReference type="EMBL" id="CAG8480462.1"/>
    </source>
</evidence>
<dbReference type="AlphaFoldDB" id="A0A9N8Z8E5"/>
<accession>A0A9N8Z8E5</accession>
<name>A0A9N8Z8E5_9GLOM</name>
<keyword evidence="3" id="KW-1185">Reference proteome</keyword>
<reference evidence="2" key="1">
    <citation type="submission" date="2021-06" db="EMBL/GenBank/DDBJ databases">
        <authorList>
            <person name="Kallberg Y."/>
            <person name="Tangrot J."/>
            <person name="Rosling A."/>
        </authorList>
    </citation>
    <scope>NUCLEOTIDE SEQUENCE</scope>
    <source>
        <strain evidence="2">MA453B</strain>
    </source>
</reference>
<gene>
    <name evidence="2" type="ORF">DERYTH_LOCUS1900</name>
</gene>
<feature type="chain" id="PRO_5040454929" evidence="1">
    <location>
        <begin position="24"/>
        <end position="154"/>
    </location>
</feature>
<sequence>MKFHILVFTVLIACCLVANIVDGQGNFFTSTVISTLEKGTICHGYVTNCKGKVIFDKGTQDCSGNCTVSQRNNIPGNQPYCPHMVVHSVKGTKANLSINRVNQSACFEVKETSPEKFDFAQTKDCPNPVPDSYIWPIHLSSLIVNFLDTISKLF</sequence>